<reference evidence="1" key="2">
    <citation type="journal article" date="2015" name="Fish Shellfish Immunol.">
        <title>Early steps in the European eel (Anguilla anguilla)-Vibrio vulnificus interaction in the gills: Role of the RtxA13 toxin.</title>
        <authorList>
            <person name="Callol A."/>
            <person name="Pajuelo D."/>
            <person name="Ebbesson L."/>
            <person name="Teles M."/>
            <person name="MacKenzie S."/>
            <person name="Amaro C."/>
        </authorList>
    </citation>
    <scope>NUCLEOTIDE SEQUENCE</scope>
</reference>
<organism evidence="1">
    <name type="scientific">Anguilla anguilla</name>
    <name type="common">European freshwater eel</name>
    <name type="synonym">Muraena anguilla</name>
    <dbReference type="NCBI Taxonomy" id="7936"/>
    <lineage>
        <taxon>Eukaryota</taxon>
        <taxon>Metazoa</taxon>
        <taxon>Chordata</taxon>
        <taxon>Craniata</taxon>
        <taxon>Vertebrata</taxon>
        <taxon>Euteleostomi</taxon>
        <taxon>Actinopterygii</taxon>
        <taxon>Neopterygii</taxon>
        <taxon>Teleostei</taxon>
        <taxon>Anguilliformes</taxon>
        <taxon>Anguillidae</taxon>
        <taxon>Anguilla</taxon>
    </lineage>
</organism>
<sequence>MPHHIIFWCKTTGNFFTECAERPSIIFDRSLCPVASLSVFYKIPYKLL</sequence>
<reference evidence="1" key="1">
    <citation type="submission" date="2014-11" db="EMBL/GenBank/DDBJ databases">
        <authorList>
            <person name="Amaro Gonzalez C."/>
        </authorList>
    </citation>
    <scope>NUCLEOTIDE SEQUENCE</scope>
</reference>
<dbReference type="AlphaFoldDB" id="A0A0E9TC36"/>
<protein>
    <submittedName>
        <fullName evidence="1">Uncharacterized protein</fullName>
    </submittedName>
</protein>
<evidence type="ECO:0000313" key="1">
    <source>
        <dbReference type="EMBL" id="JAH51181.1"/>
    </source>
</evidence>
<name>A0A0E9TC36_ANGAN</name>
<proteinExistence type="predicted"/>
<dbReference type="EMBL" id="GBXM01057396">
    <property type="protein sequence ID" value="JAH51181.1"/>
    <property type="molecule type" value="Transcribed_RNA"/>
</dbReference>
<accession>A0A0E9TC36</accession>